<protein>
    <submittedName>
        <fullName evidence="8">Putative major facilitator superfamily protein</fullName>
    </submittedName>
</protein>
<dbReference type="InterPro" id="IPR020846">
    <property type="entry name" value="MFS_dom"/>
</dbReference>
<evidence type="ECO:0000259" key="7">
    <source>
        <dbReference type="PROSITE" id="PS50850"/>
    </source>
</evidence>
<feature type="domain" description="Major facilitator superfamily (MFS) profile" evidence="7">
    <location>
        <begin position="19"/>
        <end position="423"/>
    </location>
</feature>
<keyword evidence="3 6" id="KW-0812">Transmembrane</keyword>
<dbReference type="InterPro" id="IPR011701">
    <property type="entry name" value="MFS"/>
</dbReference>
<feature type="transmembrane region" description="Helical" evidence="6">
    <location>
        <begin position="397"/>
        <end position="417"/>
    </location>
</feature>
<feature type="transmembrane region" description="Helical" evidence="6">
    <location>
        <begin position="268"/>
        <end position="289"/>
    </location>
</feature>
<keyword evidence="4 6" id="KW-1133">Transmembrane helix</keyword>
<feature type="transmembrane region" description="Helical" evidence="6">
    <location>
        <begin position="335"/>
        <end position="355"/>
    </location>
</feature>
<dbReference type="EMBL" id="HE650138">
    <property type="protein sequence ID" value="CCF55077.1"/>
    <property type="molecule type" value="Genomic_DNA"/>
</dbReference>
<dbReference type="AlphaFoldDB" id="I7IF22"/>
<organism evidence="8">
    <name type="scientific">Mammaliicoccus lentus</name>
    <name type="common">Staphylococcus lentus</name>
    <dbReference type="NCBI Taxonomy" id="42858"/>
    <lineage>
        <taxon>Bacteria</taxon>
        <taxon>Bacillati</taxon>
        <taxon>Bacillota</taxon>
        <taxon>Bacilli</taxon>
        <taxon>Bacillales</taxon>
        <taxon>Staphylococcaceae</taxon>
        <taxon>Mammaliicoccus</taxon>
    </lineage>
</organism>
<evidence type="ECO:0000256" key="1">
    <source>
        <dbReference type="ARBA" id="ARBA00004651"/>
    </source>
</evidence>
<dbReference type="CDD" id="cd17319">
    <property type="entry name" value="MFS_ExuT_GudP_like"/>
    <property type="match status" value="1"/>
</dbReference>
<accession>I7IF22</accession>
<feature type="transmembrane region" description="Helical" evidence="6">
    <location>
        <begin position="56"/>
        <end position="77"/>
    </location>
</feature>
<evidence type="ECO:0000256" key="5">
    <source>
        <dbReference type="ARBA" id="ARBA00023136"/>
    </source>
</evidence>
<feature type="transmembrane region" description="Helical" evidence="6">
    <location>
        <begin position="84"/>
        <end position="102"/>
    </location>
</feature>
<dbReference type="InterPro" id="IPR036259">
    <property type="entry name" value="MFS_trans_sf"/>
</dbReference>
<dbReference type="GO" id="GO:0005886">
    <property type="term" value="C:plasma membrane"/>
    <property type="evidence" value="ECO:0007669"/>
    <property type="project" value="UniProtKB-SubCell"/>
</dbReference>
<feature type="transmembrane region" description="Helical" evidence="6">
    <location>
        <begin position="310"/>
        <end position="329"/>
    </location>
</feature>
<dbReference type="Gene3D" id="1.20.1250.20">
    <property type="entry name" value="MFS general substrate transporter like domains"/>
    <property type="match status" value="2"/>
</dbReference>
<feature type="transmembrane region" description="Helical" evidence="6">
    <location>
        <begin position="367"/>
        <end position="391"/>
    </location>
</feature>
<evidence type="ECO:0000256" key="4">
    <source>
        <dbReference type="ARBA" id="ARBA00022989"/>
    </source>
</evidence>
<dbReference type="PROSITE" id="PS50850">
    <property type="entry name" value="MFS"/>
    <property type="match status" value="1"/>
</dbReference>
<dbReference type="PANTHER" id="PTHR11662">
    <property type="entry name" value="SOLUTE CARRIER FAMILY 17"/>
    <property type="match status" value="1"/>
</dbReference>
<dbReference type="InterPro" id="IPR050382">
    <property type="entry name" value="MFS_Na/Anion_cotransporter"/>
</dbReference>
<feature type="transmembrane region" description="Helical" evidence="6">
    <location>
        <begin position="173"/>
        <end position="193"/>
    </location>
</feature>
<comment type="subcellular location">
    <subcellularLocation>
        <location evidence="1">Cell membrane</location>
        <topology evidence="1">Multi-pass membrane protein</topology>
    </subcellularLocation>
</comment>
<keyword evidence="2" id="KW-0813">Transport</keyword>
<evidence type="ECO:0000256" key="2">
    <source>
        <dbReference type="ARBA" id="ARBA00022448"/>
    </source>
</evidence>
<sequence length="427" mass="47284">MNRTSKVTSNKKTKARWKIAFLMWAAIAISYIDRANLSAAAPVIMKDLDISSSQMGIIMSSFFWSYMVFQIPSGWLADKVGQRISLSIAVGWWSLATMLTALAKGFNSLIFLRVLLGIGEAGSYPSNSGVSSKWFPDKERGKVAALFDSGARVGTALAMPLIVWIISKFGWQFSFIVSGFLGFIWLVLWIWYYRDPDKHKYINKAELDYIKEGQTKSEGDTSKLKWYSFFKYRNIWAMCIGFFTLNYSIYFFLTWFPTYLVEDRGMKLMEMGIISMIPPFVGMVAEWFGGWLTDYLYHNCKLSLTISRKINLVGGMLLASSISLASIVHSPVFSIVLLSVSYAGLTIAAAAIWSLPGDIDPGNSASIIGGIQNTASNFGGILGPIITGWLVATSGSFIPALLLSGLFTLIGAMTYMFGLGKIKPLKV</sequence>
<dbReference type="SUPFAM" id="SSF103473">
    <property type="entry name" value="MFS general substrate transporter"/>
    <property type="match status" value="1"/>
</dbReference>
<reference evidence="8" key="1">
    <citation type="journal article" date="2012" name="Antimicrob. Agents Chemother.">
        <title>New MLSB Resistance Gene erm(43) in Staphylococcus lentus.</title>
        <authorList>
            <person name="Schwendener S."/>
            <person name="Perreten V."/>
        </authorList>
    </citation>
    <scope>NUCLEOTIDE SEQUENCE</scope>
    <source>
        <strain evidence="8">SD952</strain>
    </source>
</reference>
<name>I7IF22_MAMLE</name>
<evidence type="ECO:0000256" key="3">
    <source>
        <dbReference type="ARBA" id="ARBA00022692"/>
    </source>
</evidence>
<proteinExistence type="predicted"/>
<evidence type="ECO:0000256" key="6">
    <source>
        <dbReference type="SAM" id="Phobius"/>
    </source>
</evidence>
<keyword evidence="5 6" id="KW-0472">Membrane</keyword>
<dbReference type="RefSeq" id="WP_218688608.1">
    <property type="nucleotide sequence ID" value="NZ_CP188069.1"/>
</dbReference>
<dbReference type="PANTHER" id="PTHR11662:SF399">
    <property type="entry name" value="FI19708P1-RELATED"/>
    <property type="match status" value="1"/>
</dbReference>
<feature type="transmembrane region" description="Helical" evidence="6">
    <location>
        <begin position="235"/>
        <end position="256"/>
    </location>
</feature>
<dbReference type="Pfam" id="PF07690">
    <property type="entry name" value="MFS_1"/>
    <property type="match status" value="1"/>
</dbReference>
<evidence type="ECO:0000313" key="8">
    <source>
        <dbReference type="EMBL" id="CCF55077.1"/>
    </source>
</evidence>
<dbReference type="GO" id="GO:0022857">
    <property type="term" value="F:transmembrane transporter activity"/>
    <property type="evidence" value="ECO:0007669"/>
    <property type="project" value="InterPro"/>
</dbReference>